<dbReference type="AlphaFoldDB" id="A0AAP9J9P2"/>
<dbReference type="RefSeq" id="WP_147000599.1">
    <property type="nucleotide sequence ID" value="NZ_CP042387.1"/>
</dbReference>
<proteinExistence type="predicted"/>
<dbReference type="EMBL" id="CP042387">
    <property type="protein sequence ID" value="QEA43254.1"/>
    <property type="molecule type" value="Genomic_DNA"/>
</dbReference>
<organism evidence="1 2">
    <name type="scientific">Leuconostoc lactis</name>
    <dbReference type="NCBI Taxonomy" id="1246"/>
    <lineage>
        <taxon>Bacteria</taxon>
        <taxon>Bacillati</taxon>
        <taxon>Bacillota</taxon>
        <taxon>Bacilli</taxon>
        <taxon>Lactobacillales</taxon>
        <taxon>Lactobacillaceae</taxon>
        <taxon>Leuconostoc</taxon>
    </lineage>
</organism>
<reference evidence="1 2" key="1">
    <citation type="submission" date="2019-06" db="EMBL/GenBank/DDBJ databases">
        <title>Genome analyses of bacteria isolated from kimchi.</title>
        <authorList>
            <person name="Lee S."/>
            <person name="Ahn S."/>
            <person name="Roh S."/>
        </authorList>
    </citation>
    <scope>NUCLEOTIDE SEQUENCE [LARGE SCALE GENOMIC DNA]</scope>
    <source>
        <strain evidence="1 2">CBA3625</strain>
    </source>
</reference>
<protein>
    <submittedName>
        <fullName evidence="1">Uncharacterized protein</fullName>
    </submittedName>
</protein>
<accession>A0AAP9J9P2</accession>
<sequence>MIKIKLNNKQTVPVELGPVTFEVDATDSGLDRIKKVFLGAQKKIAEIDDNATFEQVMVIIEPIMDEAFEAGVFRKVYDYTGSMAITMGAFAQAIDGVHTEMNKRSGLDKYIK</sequence>
<evidence type="ECO:0000313" key="2">
    <source>
        <dbReference type="Proteomes" id="UP000321298"/>
    </source>
</evidence>
<keyword evidence="2" id="KW-1185">Reference proteome</keyword>
<dbReference type="Proteomes" id="UP000321298">
    <property type="component" value="Chromosome"/>
</dbReference>
<dbReference type="GeneID" id="66530632"/>
<name>A0AAP9J9P2_LEULA</name>
<evidence type="ECO:0000313" key="1">
    <source>
        <dbReference type="EMBL" id="QEA43254.1"/>
    </source>
</evidence>
<gene>
    <name evidence="1" type="ORF">FGL83_00395</name>
</gene>